<name>A0AAJ5C4W3_9BASI</name>
<dbReference type="Proteomes" id="UP001294444">
    <property type="component" value="Unassembled WGS sequence"/>
</dbReference>
<sequence length="101" mass="11320">MVKHSNKLKRADRRAPDPGVNVDDFEPTPTIKPSEPYKSFQHNQQQSSSSSKKKSGLNVTTAVLGKTARIKKAKAIERADKTNQKFVINKAKAERKKLMKS</sequence>
<comment type="caution">
    <text evidence="2">The sequence shown here is derived from an EMBL/GenBank/DDBJ whole genome shotgun (WGS) entry which is preliminary data.</text>
</comment>
<feature type="region of interest" description="Disordered" evidence="1">
    <location>
        <begin position="1"/>
        <end position="58"/>
    </location>
</feature>
<keyword evidence="3" id="KW-1185">Reference proteome</keyword>
<dbReference type="AlphaFoldDB" id="A0AAJ5C4W3"/>
<protein>
    <submittedName>
        <fullName evidence="2">Uncharacterized protein</fullName>
    </submittedName>
</protein>
<accession>A0AAJ5C4W3</accession>
<evidence type="ECO:0000313" key="3">
    <source>
        <dbReference type="Proteomes" id="UP001294444"/>
    </source>
</evidence>
<gene>
    <name evidence="2" type="ORF">MEPE_02617</name>
</gene>
<proteinExistence type="predicted"/>
<feature type="compositionally biased region" description="Basic residues" evidence="1">
    <location>
        <begin position="1"/>
        <end position="12"/>
    </location>
</feature>
<evidence type="ECO:0000313" key="2">
    <source>
        <dbReference type="EMBL" id="SNX83909.1"/>
    </source>
</evidence>
<reference evidence="2" key="1">
    <citation type="submission" date="2023-10" db="EMBL/GenBank/DDBJ databases">
        <authorList>
            <person name="Guldener U."/>
        </authorList>
    </citation>
    <scope>NUCLEOTIDE SEQUENCE</scope>
    <source>
        <strain evidence="2">Mp4</strain>
    </source>
</reference>
<evidence type="ECO:0000256" key="1">
    <source>
        <dbReference type="SAM" id="MobiDB-lite"/>
    </source>
</evidence>
<dbReference type="EMBL" id="OAPG01000005">
    <property type="protein sequence ID" value="SNX83909.1"/>
    <property type="molecule type" value="Genomic_DNA"/>
</dbReference>
<organism evidence="2 3">
    <name type="scientific">Melanopsichium pennsylvanicum</name>
    <dbReference type="NCBI Taxonomy" id="63383"/>
    <lineage>
        <taxon>Eukaryota</taxon>
        <taxon>Fungi</taxon>
        <taxon>Dikarya</taxon>
        <taxon>Basidiomycota</taxon>
        <taxon>Ustilaginomycotina</taxon>
        <taxon>Ustilaginomycetes</taxon>
        <taxon>Ustilaginales</taxon>
        <taxon>Ustilaginaceae</taxon>
        <taxon>Melanopsichium</taxon>
    </lineage>
</organism>